<feature type="domain" description="RNA polymerase sigma factor 70 region 4 type 2" evidence="8">
    <location>
        <begin position="117"/>
        <end position="168"/>
    </location>
</feature>
<dbReference type="InterPro" id="IPR007627">
    <property type="entry name" value="RNA_pol_sigma70_r2"/>
</dbReference>
<dbReference type="InterPro" id="IPR013325">
    <property type="entry name" value="RNA_pol_sigma_r2"/>
</dbReference>
<comment type="similarity">
    <text evidence="1">Belongs to the sigma-70 factor family. ECF subfamily.</text>
</comment>
<evidence type="ECO:0000313" key="10">
    <source>
        <dbReference type="Proteomes" id="UP000181951"/>
    </source>
</evidence>
<sequence>MDTDEEVLARARHDPAAFEPLVDRHSAALHAYLLRRCGPAADDLLSEVWLTAYSRRADFRVVEAGTVRGWLFGIARNHALAHWRRHTPRPAPDSAPHGDDTWDAVDARLDAARLRPALRAALRALPDAEREVLVLTAWEQLTPAEAAQTVGIAAGTARSRLHRARARMRDLMAGHPADRRTGPPSPLVLKGVQT</sequence>
<dbReference type="RefSeq" id="WP_075018115.1">
    <property type="nucleotide sequence ID" value="NZ_FODD01000048.1"/>
</dbReference>
<feature type="domain" description="RNA polymerase sigma-70 region 2" evidence="7">
    <location>
        <begin position="21"/>
        <end position="87"/>
    </location>
</feature>
<dbReference type="GO" id="GO:0016987">
    <property type="term" value="F:sigma factor activity"/>
    <property type="evidence" value="ECO:0007669"/>
    <property type="project" value="UniProtKB-KW"/>
</dbReference>
<dbReference type="OrthoDB" id="5243867at2"/>
<dbReference type="InterPro" id="IPR013249">
    <property type="entry name" value="RNA_pol_sigma70_r4_t2"/>
</dbReference>
<dbReference type="GO" id="GO:0003677">
    <property type="term" value="F:DNA binding"/>
    <property type="evidence" value="ECO:0007669"/>
    <property type="project" value="UniProtKB-KW"/>
</dbReference>
<dbReference type="Pfam" id="PF08281">
    <property type="entry name" value="Sigma70_r4_2"/>
    <property type="match status" value="1"/>
</dbReference>
<name>A0A1H8T613_9ACTN</name>
<dbReference type="InterPro" id="IPR039425">
    <property type="entry name" value="RNA_pol_sigma-70-like"/>
</dbReference>
<dbReference type="InterPro" id="IPR013324">
    <property type="entry name" value="RNA_pol_sigma_r3/r4-like"/>
</dbReference>
<evidence type="ECO:0000256" key="6">
    <source>
        <dbReference type="SAM" id="MobiDB-lite"/>
    </source>
</evidence>
<dbReference type="InterPro" id="IPR014284">
    <property type="entry name" value="RNA_pol_sigma-70_dom"/>
</dbReference>
<dbReference type="STRING" id="310780.SAMN05216267_104828"/>
<dbReference type="SUPFAM" id="SSF88946">
    <property type="entry name" value="Sigma2 domain of RNA polymerase sigma factors"/>
    <property type="match status" value="1"/>
</dbReference>
<dbReference type="Gene3D" id="1.10.10.10">
    <property type="entry name" value="Winged helix-like DNA-binding domain superfamily/Winged helix DNA-binding domain"/>
    <property type="match status" value="1"/>
</dbReference>
<organism evidence="9 10">
    <name type="scientific">Actinacidiphila rubida</name>
    <dbReference type="NCBI Taxonomy" id="310780"/>
    <lineage>
        <taxon>Bacteria</taxon>
        <taxon>Bacillati</taxon>
        <taxon>Actinomycetota</taxon>
        <taxon>Actinomycetes</taxon>
        <taxon>Kitasatosporales</taxon>
        <taxon>Streptomycetaceae</taxon>
        <taxon>Actinacidiphila</taxon>
    </lineage>
</organism>
<keyword evidence="3" id="KW-0731">Sigma factor</keyword>
<dbReference type="SUPFAM" id="SSF88659">
    <property type="entry name" value="Sigma3 and sigma4 domains of RNA polymerase sigma factors"/>
    <property type="match status" value="1"/>
</dbReference>
<accession>A0A1H8T613</accession>
<evidence type="ECO:0000256" key="1">
    <source>
        <dbReference type="ARBA" id="ARBA00010641"/>
    </source>
</evidence>
<keyword evidence="10" id="KW-1185">Reference proteome</keyword>
<keyword evidence="4" id="KW-0238">DNA-binding</keyword>
<reference evidence="9 10" key="1">
    <citation type="submission" date="2016-10" db="EMBL/GenBank/DDBJ databases">
        <authorList>
            <person name="de Groot N.N."/>
        </authorList>
    </citation>
    <scope>NUCLEOTIDE SEQUENCE [LARGE SCALE GENOMIC DNA]</scope>
    <source>
        <strain evidence="9 10">CGMCC 4.2026</strain>
    </source>
</reference>
<dbReference type="InterPro" id="IPR036388">
    <property type="entry name" value="WH-like_DNA-bd_sf"/>
</dbReference>
<evidence type="ECO:0000256" key="2">
    <source>
        <dbReference type="ARBA" id="ARBA00023015"/>
    </source>
</evidence>
<evidence type="ECO:0000256" key="4">
    <source>
        <dbReference type="ARBA" id="ARBA00023125"/>
    </source>
</evidence>
<dbReference type="PANTHER" id="PTHR43133">
    <property type="entry name" value="RNA POLYMERASE ECF-TYPE SIGMA FACTO"/>
    <property type="match status" value="1"/>
</dbReference>
<feature type="region of interest" description="Disordered" evidence="6">
    <location>
        <begin position="172"/>
        <end position="194"/>
    </location>
</feature>
<keyword evidence="2" id="KW-0805">Transcription regulation</keyword>
<dbReference type="EMBL" id="FODD01000048">
    <property type="protein sequence ID" value="SEO86265.1"/>
    <property type="molecule type" value="Genomic_DNA"/>
</dbReference>
<dbReference type="GO" id="GO:0006352">
    <property type="term" value="P:DNA-templated transcription initiation"/>
    <property type="evidence" value="ECO:0007669"/>
    <property type="project" value="InterPro"/>
</dbReference>
<dbReference type="Gene3D" id="1.10.1740.10">
    <property type="match status" value="1"/>
</dbReference>
<gene>
    <name evidence="9" type="ORF">SAMN05216267_104828</name>
</gene>
<evidence type="ECO:0000313" key="9">
    <source>
        <dbReference type="EMBL" id="SEO86265.1"/>
    </source>
</evidence>
<dbReference type="Pfam" id="PF04542">
    <property type="entry name" value="Sigma70_r2"/>
    <property type="match status" value="1"/>
</dbReference>
<dbReference type="NCBIfam" id="TIGR02937">
    <property type="entry name" value="sigma70-ECF"/>
    <property type="match status" value="1"/>
</dbReference>
<keyword evidence="5" id="KW-0804">Transcription</keyword>
<dbReference type="PANTHER" id="PTHR43133:SF8">
    <property type="entry name" value="RNA POLYMERASE SIGMA FACTOR HI_1459-RELATED"/>
    <property type="match status" value="1"/>
</dbReference>
<dbReference type="Proteomes" id="UP000181951">
    <property type="component" value="Unassembled WGS sequence"/>
</dbReference>
<dbReference type="CDD" id="cd06171">
    <property type="entry name" value="Sigma70_r4"/>
    <property type="match status" value="1"/>
</dbReference>
<protein>
    <submittedName>
        <fullName evidence="9">RNA polymerase sigma-70 factor, ECF subfamily</fullName>
    </submittedName>
</protein>
<evidence type="ECO:0000259" key="8">
    <source>
        <dbReference type="Pfam" id="PF08281"/>
    </source>
</evidence>
<evidence type="ECO:0000256" key="5">
    <source>
        <dbReference type="ARBA" id="ARBA00023163"/>
    </source>
</evidence>
<proteinExistence type="inferred from homology"/>
<feature type="compositionally biased region" description="Basic and acidic residues" evidence="6">
    <location>
        <begin position="172"/>
        <end position="181"/>
    </location>
</feature>
<evidence type="ECO:0000259" key="7">
    <source>
        <dbReference type="Pfam" id="PF04542"/>
    </source>
</evidence>
<evidence type="ECO:0000256" key="3">
    <source>
        <dbReference type="ARBA" id="ARBA00023082"/>
    </source>
</evidence>
<dbReference type="AlphaFoldDB" id="A0A1H8T613"/>